<proteinExistence type="predicted"/>
<sequence>MKKIISFSLILLLFNCSKKEEQKKSKTTKDTIPKTTFVTFDFHDKELQENLNKAITKGDTIAYIRSYKKYSINGRDKEFLYYAILMAEKNNYKKAYYDISLILSLPPTDSLKGKFKSNSKFRDYSFYKSYEMGDEAAKEDIKYMFTEKNEIIPKSSSIYCK</sequence>
<comment type="caution">
    <text evidence="1">The sequence shown here is derived from an EMBL/GenBank/DDBJ whole genome shotgun (WGS) entry which is preliminary data.</text>
</comment>
<gene>
    <name evidence="1" type="ORF">OH806_16505</name>
</gene>
<organism evidence="1 2">
    <name type="scientific">Chryseobacterium oryctis</name>
    <dbReference type="NCBI Taxonomy" id="2952618"/>
    <lineage>
        <taxon>Bacteria</taxon>
        <taxon>Pseudomonadati</taxon>
        <taxon>Bacteroidota</taxon>
        <taxon>Flavobacteriia</taxon>
        <taxon>Flavobacteriales</taxon>
        <taxon>Weeksellaceae</taxon>
        <taxon>Chryseobacterium group</taxon>
        <taxon>Chryseobacterium</taxon>
    </lineage>
</organism>
<accession>A0ABT3HSX0</accession>
<evidence type="ECO:0000313" key="2">
    <source>
        <dbReference type="Proteomes" id="UP001163719"/>
    </source>
</evidence>
<name>A0ABT3HSX0_9FLAO</name>
<keyword evidence="2" id="KW-1185">Reference proteome</keyword>
<dbReference type="EMBL" id="JAPDHV010000016">
    <property type="protein sequence ID" value="MCW3162873.1"/>
    <property type="molecule type" value="Genomic_DNA"/>
</dbReference>
<reference evidence="1" key="1">
    <citation type="submission" date="2022-10" db="EMBL/GenBank/DDBJ databases">
        <title>Chryseobacterium babae sp. nov. isolated from the gut of the beetle Oryctes rhinoceros, and Chryseobacterium kimseyorum sp. nov., isolated from a stick insect rearing cage.</title>
        <authorList>
            <person name="Shelomi M."/>
            <person name="Han C.-J."/>
            <person name="Chen W.-M."/>
            <person name="Chen H.-K."/>
            <person name="Liaw S.-J."/>
            <person name="Muhle E."/>
            <person name="Clermont D."/>
        </authorList>
    </citation>
    <scope>NUCLEOTIDE SEQUENCE</scope>
    <source>
        <strain evidence="1">WLa1L2M3</strain>
    </source>
</reference>
<dbReference type="RefSeq" id="WP_264744782.1">
    <property type="nucleotide sequence ID" value="NZ_JAPDHV010000016.1"/>
</dbReference>
<evidence type="ECO:0008006" key="3">
    <source>
        <dbReference type="Google" id="ProtNLM"/>
    </source>
</evidence>
<protein>
    <recommendedName>
        <fullName evidence="3">Lipoprotein</fullName>
    </recommendedName>
</protein>
<evidence type="ECO:0000313" key="1">
    <source>
        <dbReference type="EMBL" id="MCW3162873.1"/>
    </source>
</evidence>
<dbReference type="Proteomes" id="UP001163719">
    <property type="component" value="Unassembled WGS sequence"/>
</dbReference>